<sequence>MNKLSKEFPMDKITEGCNHIATWCLKCLITHLQIKANCPECLANLNIEEINKFKIAWQNASFKNGSLFQNSDNICSLNDEKAQKGEFFVFLFNGEYFVFKLEDIQTVKALKTELARKIDADSSRLKLLYKGIELKVCHQVNQEENTLTAYGIRAAFDLYWKYPLTGRDNYLDGTCFVYNGNDLLKIYDNKNKFDPVYPCIKHSGYIMDDVNSQGHQIITINASEFPETFNKIYFTLSSQYSNISSFSDLGFRVYNEERPEELLCRQNIKNGAKSQAVIMCSMQRFHDSWAIYETRRLSKGNAKDYNPIMESIKNLRINYYE</sequence>
<dbReference type="SUPFAM" id="SSF57850">
    <property type="entry name" value="RING/U-box"/>
    <property type="match status" value="1"/>
</dbReference>
<dbReference type="Gene3D" id="3.10.20.90">
    <property type="entry name" value="Phosphatidylinositol 3-kinase Catalytic Subunit, Chain A, domain 1"/>
    <property type="match status" value="1"/>
</dbReference>
<dbReference type="Proteomes" id="UP000266673">
    <property type="component" value="Unassembled WGS sequence"/>
</dbReference>
<gene>
    <name evidence="1" type="ORF">C2G38_2194372</name>
</gene>
<dbReference type="OrthoDB" id="2318873at2759"/>
<dbReference type="CDD" id="cd17039">
    <property type="entry name" value="Ubl_ubiquitin_like"/>
    <property type="match status" value="1"/>
</dbReference>
<dbReference type="EMBL" id="QKWP01000806">
    <property type="protein sequence ID" value="RIB14692.1"/>
    <property type="molecule type" value="Genomic_DNA"/>
</dbReference>
<dbReference type="InterPro" id="IPR003325">
    <property type="entry name" value="TerD"/>
</dbReference>
<accession>A0A397UY80</accession>
<dbReference type="STRING" id="44941.A0A397UY80"/>
<organism evidence="1 2">
    <name type="scientific">Gigaspora rosea</name>
    <dbReference type="NCBI Taxonomy" id="44941"/>
    <lineage>
        <taxon>Eukaryota</taxon>
        <taxon>Fungi</taxon>
        <taxon>Fungi incertae sedis</taxon>
        <taxon>Mucoromycota</taxon>
        <taxon>Glomeromycotina</taxon>
        <taxon>Glomeromycetes</taxon>
        <taxon>Diversisporales</taxon>
        <taxon>Gigasporaceae</taxon>
        <taxon>Gigaspora</taxon>
    </lineage>
</organism>
<proteinExistence type="predicted"/>
<protein>
    <recommendedName>
        <fullName evidence="3">Ubiquitin-like domain-containing protein</fullName>
    </recommendedName>
</protein>
<dbReference type="Gene3D" id="2.60.60.30">
    <property type="entry name" value="sav2460 like domains"/>
    <property type="match status" value="1"/>
</dbReference>
<evidence type="ECO:0008006" key="3">
    <source>
        <dbReference type="Google" id="ProtNLM"/>
    </source>
</evidence>
<comment type="caution">
    <text evidence="1">The sequence shown here is derived from an EMBL/GenBank/DDBJ whole genome shotgun (WGS) entry which is preliminary data.</text>
</comment>
<keyword evidence="2" id="KW-1185">Reference proteome</keyword>
<dbReference type="InterPro" id="IPR029071">
    <property type="entry name" value="Ubiquitin-like_domsf"/>
</dbReference>
<name>A0A397UY80_9GLOM</name>
<dbReference type="SUPFAM" id="SSF54236">
    <property type="entry name" value="Ubiquitin-like"/>
    <property type="match status" value="1"/>
</dbReference>
<dbReference type="CDD" id="cd06974">
    <property type="entry name" value="TerD_like"/>
    <property type="match status" value="1"/>
</dbReference>
<dbReference type="AlphaFoldDB" id="A0A397UY80"/>
<reference evidence="1 2" key="1">
    <citation type="submission" date="2018-06" db="EMBL/GenBank/DDBJ databases">
        <title>Comparative genomics reveals the genomic features of Rhizophagus irregularis, R. cerebriforme, R. diaphanum and Gigaspora rosea, and their symbiotic lifestyle signature.</title>
        <authorList>
            <person name="Morin E."/>
            <person name="San Clemente H."/>
            <person name="Chen E.C.H."/>
            <person name="De La Providencia I."/>
            <person name="Hainaut M."/>
            <person name="Kuo A."/>
            <person name="Kohler A."/>
            <person name="Murat C."/>
            <person name="Tang N."/>
            <person name="Roy S."/>
            <person name="Loubradou J."/>
            <person name="Henrissat B."/>
            <person name="Grigoriev I.V."/>
            <person name="Corradi N."/>
            <person name="Roux C."/>
            <person name="Martin F.M."/>
        </authorList>
    </citation>
    <scope>NUCLEOTIDE SEQUENCE [LARGE SCALE GENOMIC DNA]</scope>
    <source>
        <strain evidence="1 2">DAOM 194757</strain>
    </source>
</reference>
<evidence type="ECO:0000313" key="1">
    <source>
        <dbReference type="EMBL" id="RIB14692.1"/>
    </source>
</evidence>
<evidence type="ECO:0000313" key="2">
    <source>
        <dbReference type="Proteomes" id="UP000266673"/>
    </source>
</evidence>